<accession>A0A8E0VHB3</accession>
<gene>
    <name evidence="2" type="ORF">FBUS_03090</name>
</gene>
<proteinExistence type="predicted"/>
<name>A0A8E0VHB3_9TREM</name>
<dbReference type="PANTHER" id="PTHR13832">
    <property type="entry name" value="PROTEIN PHOSPHATASE 2C"/>
    <property type="match status" value="1"/>
</dbReference>
<dbReference type="InterPro" id="IPR015655">
    <property type="entry name" value="PP2C"/>
</dbReference>
<dbReference type="InterPro" id="IPR001932">
    <property type="entry name" value="PPM-type_phosphatase-like_dom"/>
</dbReference>
<sequence>MDQPYEPRVPETEVNKRITGHEISYASTQDRVIFSANQVGVNRPVEDRWAAYQFGHTGQNTPYCSKLACSPDGSHHGGTAFTVVDGHGGHACAHAINLLHSDYIVAGLLPPELSEQVLFDLRAIDESNASFTSYELSEPLWSKAEAQLTGESEYIGPPQPNNACFTADIDPSLSASHRRWAPWGIWGPLPASVREVHLGHLRKLLEESLSCSFEGSEAFFSDNEHGDISDPEGFVVAPLRSIQEAILRDLPGGDKNPILDTLHADFSAQQLESTNTHNPFPIDTENPEVLRLHDHVAGITRSLRNNLQRLDLDLSYSAQPSHRGPSLDKALLRIVFSGCVATSVFIPCSGKDLYVTQVGDCGAVLGSFVPSPMLPHSSDTFTGESSFPTAFSPLDWNAELLINPHNADNDLDVHRLRSSHPVHESAFVLRDDRLLGELMPLRAFGDIRFKWPSKELKHVARLLDLPPNYPIMPSFYETPPYLCSIPQVTWRPLIKNRDHFLVLATDGLWDMLSPKEAINVVAQHWFDYTGDPSACGPGDTAASRLIRTALGGDEMDPERISAHFSMPATVARYYRDDITVVVVYLPSSASLKPS</sequence>
<protein>
    <submittedName>
        <fullName evidence="2">[Pyruvate dehydrogenase [acetyl-transferring]]-phosphatase 2</fullName>
    </submittedName>
</protein>
<dbReference type="Pfam" id="PF00481">
    <property type="entry name" value="PP2C"/>
    <property type="match status" value="1"/>
</dbReference>
<dbReference type="AlphaFoldDB" id="A0A8E0VHB3"/>
<organism evidence="2 3">
    <name type="scientific">Fasciolopsis buskii</name>
    <dbReference type="NCBI Taxonomy" id="27845"/>
    <lineage>
        <taxon>Eukaryota</taxon>
        <taxon>Metazoa</taxon>
        <taxon>Spiralia</taxon>
        <taxon>Lophotrochozoa</taxon>
        <taxon>Platyhelminthes</taxon>
        <taxon>Trematoda</taxon>
        <taxon>Digenea</taxon>
        <taxon>Plagiorchiida</taxon>
        <taxon>Echinostomata</taxon>
        <taxon>Echinostomatoidea</taxon>
        <taxon>Fasciolidae</taxon>
        <taxon>Fasciolopsis</taxon>
    </lineage>
</organism>
<dbReference type="Gene3D" id="3.60.40.10">
    <property type="entry name" value="PPM-type phosphatase domain"/>
    <property type="match status" value="2"/>
</dbReference>
<dbReference type="GO" id="GO:0005739">
    <property type="term" value="C:mitochondrion"/>
    <property type="evidence" value="ECO:0007669"/>
    <property type="project" value="TreeGrafter"/>
</dbReference>
<dbReference type="GO" id="GO:0004741">
    <property type="term" value="F:[pyruvate dehydrogenase (acetyl-transferring)]-phosphatase activity"/>
    <property type="evidence" value="ECO:0007669"/>
    <property type="project" value="TreeGrafter"/>
</dbReference>
<reference evidence="2" key="1">
    <citation type="submission" date="2019-05" db="EMBL/GenBank/DDBJ databases">
        <title>Annotation for the trematode Fasciolopsis buski.</title>
        <authorList>
            <person name="Choi Y.-J."/>
        </authorList>
    </citation>
    <scope>NUCLEOTIDE SEQUENCE</scope>
    <source>
        <strain evidence="2">HT</strain>
        <tissue evidence="2">Whole worm</tissue>
    </source>
</reference>
<dbReference type="CDD" id="cd00143">
    <property type="entry name" value="PP2Cc"/>
    <property type="match status" value="1"/>
</dbReference>
<evidence type="ECO:0000313" key="3">
    <source>
        <dbReference type="Proteomes" id="UP000728185"/>
    </source>
</evidence>
<dbReference type="EMBL" id="LUCM01010140">
    <property type="protein sequence ID" value="KAA0185879.1"/>
    <property type="molecule type" value="Genomic_DNA"/>
</dbReference>
<dbReference type="PANTHER" id="PTHR13832:SF792">
    <property type="entry name" value="GM14286P"/>
    <property type="match status" value="1"/>
</dbReference>
<keyword evidence="3" id="KW-1185">Reference proteome</keyword>
<dbReference type="PROSITE" id="PS51746">
    <property type="entry name" value="PPM_2"/>
    <property type="match status" value="1"/>
</dbReference>
<dbReference type="Proteomes" id="UP000728185">
    <property type="component" value="Unassembled WGS sequence"/>
</dbReference>
<evidence type="ECO:0000313" key="2">
    <source>
        <dbReference type="EMBL" id="KAA0185879.1"/>
    </source>
</evidence>
<feature type="domain" description="PPM-type phosphatase" evidence="1">
    <location>
        <begin position="31"/>
        <end position="585"/>
    </location>
</feature>
<dbReference type="SMART" id="SM00332">
    <property type="entry name" value="PP2Cc"/>
    <property type="match status" value="1"/>
</dbReference>
<dbReference type="OrthoDB" id="420076at2759"/>
<dbReference type="InterPro" id="IPR036457">
    <property type="entry name" value="PPM-type-like_dom_sf"/>
</dbReference>
<comment type="caution">
    <text evidence="2">The sequence shown here is derived from an EMBL/GenBank/DDBJ whole genome shotgun (WGS) entry which is preliminary data.</text>
</comment>
<dbReference type="SUPFAM" id="SSF81606">
    <property type="entry name" value="PP2C-like"/>
    <property type="match status" value="1"/>
</dbReference>
<evidence type="ECO:0000259" key="1">
    <source>
        <dbReference type="PROSITE" id="PS51746"/>
    </source>
</evidence>